<comment type="caution">
    <text evidence="2">The sequence shown here is derived from an EMBL/GenBank/DDBJ whole genome shotgun (WGS) entry which is preliminary data.</text>
</comment>
<evidence type="ECO:0000313" key="3">
    <source>
        <dbReference type="Proteomes" id="UP000246171"/>
    </source>
</evidence>
<evidence type="ECO:0000256" key="1">
    <source>
        <dbReference type="SAM" id="MobiDB-lite"/>
    </source>
</evidence>
<protein>
    <submittedName>
        <fullName evidence="2">Uncharacterized protein</fullName>
    </submittedName>
</protein>
<sequence>MGRKSNQPSRAQCSNHRTTTDTSAINLLDSVSSRSCETMITPILPVLHGCLLALVLSSPSAAGFKSPSFFFFLFFSLHPLLTLPPSHFPSIHRNPHPLSARREESHRGPYPSVRDYRIIAPIAGQNILSPRRRLGEMGRSNPVDSIHQVSD</sequence>
<dbReference type="Proteomes" id="UP000246171">
    <property type="component" value="Unassembled WGS sequence"/>
</dbReference>
<accession>A0A317VRP0</accession>
<keyword evidence="3" id="KW-1185">Reference proteome</keyword>
<dbReference type="AlphaFoldDB" id="A0A317VRP0"/>
<feature type="region of interest" description="Disordered" evidence="1">
    <location>
        <begin position="130"/>
        <end position="151"/>
    </location>
</feature>
<proteinExistence type="predicted"/>
<gene>
    <name evidence="2" type="ORF">BO83DRAFT_250839</name>
</gene>
<dbReference type="EMBL" id="MSFU01000009">
    <property type="protein sequence ID" value="PWY75961.1"/>
    <property type="molecule type" value="Genomic_DNA"/>
</dbReference>
<reference evidence="2" key="1">
    <citation type="submission" date="2016-12" db="EMBL/GenBank/DDBJ databases">
        <title>The genomes of Aspergillus section Nigri reveals drivers in fungal speciation.</title>
        <authorList>
            <consortium name="DOE Joint Genome Institute"/>
            <person name="Vesth T.C."/>
            <person name="Nybo J."/>
            <person name="Theobald S."/>
            <person name="Brandl J."/>
            <person name="Frisvad J.C."/>
            <person name="Nielsen K.F."/>
            <person name="Lyhne E.K."/>
            <person name="Kogle M.E."/>
            <person name="Kuo A."/>
            <person name="Riley R."/>
            <person name="Clum A."/>
            <person name="Nolan M."/>
            <person name="Lipzen A."/>
            <person name="Salamov A."/>
            <person name="Henrissat B."/>
            <person name="Wiebenga A."/>
            <person name="De vries R.P."/>
            <person name="Grigoriev I.V."/>
            <person name="Mortensen U.H."/>
            <person name="Andersen M.R."/>
            <person name="Baker S.E."/>
        </authorList>
    </citation>
    <scope>NUCLEOTIDE SEQUENCE</scope>
    <source>
        <strain evidence="2">CBS 122712</strain>
    </source>
</reference>
<organism evidence="2 3">
    <name type="scientific">Aspergillus eucalypticola (strain CBS 122712 / IBT 29274)</name>
    <dbReference type="NCBI Taxonomy" id="1448314"/>
    <lineage>
        <taxon>Eukaryota</taxon>
        <taxon>Fungi</taxon>
        <taxon>Dikarya</taxon>
        <taxon>Ascomycota</taxon>
        <taxon>Pezizomycotina</taxon>
        <taxon>Eurotiomycetes</taxon>
        <taxon>Eurotiomycetidae</taxon>
        <taxon>Eurotiales</taxon>
        <taxon>Aspergillaceae</taxon>
        <taxon>Aspergillus</taxon>
        <taxon>Aspergillus subgen. Circumdati</taxon>
    </lineage>
</organism>
<dbReference type="VEuPathDB" id="FungiDB:BO83DRAFT_250839"/>
<dbReference type="RefSeq" id="XP_025389491.1">
    <property type="nucleotide sequence ID" value="XM_025527039.1"/>
</dbReference>
<dbReference type="GeneID" id="37049001"/>
<evidence type="ECO:0000313" key="2">
    <source>
        <dbReference type="EMBL" id="PWY75961.1"/>
    </source>
</evidence>
<name>A0A317VRP0_ASPEC</name>